<name>A0AAV3WFM4_9CYAN</name>
<dbReference type="EMBL" id="BLAY01000017">
    <property type="protein sequence ID" value="GET36744.1"/>
    <property type="molecule type" value="Genomic_DNA"/>
</dbReference>
<sequence length="84" mass="9604">MTIATLAKPKKVTPLLFEGLTWREFKAVEQLLDRPGYRLFFLDGILEIRQISGETHQTVTADCTRMRYTFVCIAAPLTVPLYKA</sequence>
<dbReference type="Proteomes" id="UP001050975">
    <property type="component" value="Unassembled WGS sequence"/>
</dbReference>
<evidence type="ECO:0000313" key="1">
    <source>
        <dbReference type="EMBL" id="GET36744.1"/>
    </source>
</evidence>
<proteinExistence type="predicted"/>
<gene>
    <name evidence="1" type="ORF">MiSe_14960</name>
</gene>
<dbReference type="AlphaFoldDB" id="A0AAV3WFM4"/>
<reference evidence="1" key="1">
    <citation type="submission" date="2019-10" db="EMBL/GenBank/DDBJ databases">
        <title>Draft genome sequece of Microseira wollei NIES-4236.</title>
        <authorList>
            <person name="Yamaguchi H."/>
            <person name="Suzuki S."/>
            <person name="Kawachi M."/>
        </authorList>
    </citation>
    <scope>NUCLEOTIDE SEQUENCE</scope>
    <source>
        <strain evidence="1">NIES-4236</strain>
    </source>
</reference>
<keyword evidence="2" id="KW-1185">Reference proteome</keyword>
<evidence type="ECO:0000313" key="2">
    <source>
        <dbReference type="Proteomes" id="UP001050975"/>
    </source>
</evidence>
<accession>A0AAV3WFM4</accession>
<organism evidence="1 2">
    <name type="scientific">Microseira wollei NIES-4236</name>
    <dbReference type="NCBI Taxonomy" id="2530354"/>
    <lineage>
        <taxon>Bacteria</taxon>
        <taxon>Bacillati</taxon>
        <taxon>Cyanobacteriota</taxon>
        <taxon>Cyanophyceae</taxon>
        <taxon>Oscillatoriophycideae</taxon>
        <taxon>Aerosakkonematales</taxon>
        <taxon>Aerosakkonemataceae</taxon>
        <taxon>Microseira</taxon>
    </lineage>
</organism>
<comment type="caution">
    <text evidence="1">The sequence shown here is derived from an EMBL/GenBank/DDBJ whole genome shotgun (WGS) entry which is preliminary data.</text>
</comment>
<evidence type="ECO:0008006" key="3">
    <source>
        <dbReference type="Google" id="ProtNLM"/>
    </source>
</evidence>
<protein>
    <recommendedName>
        <fullName evidence="3">Restriction endonuclease domain-containing protein</fullName>
    </recommendedName>
</protein>